<dbReference type="Proteomes" id="UP001164746">
    <property type="component" value="Chromosome 13"/>
</dbReference>
<dbReference type="PRINTS" id="PR00237">
    <property type="entry name" value="GPCRRHODOPSN"/>
</dbReference>
<proteinExistence type="predicted"/>
<evidence type="ECO:0000256" key="11">
    <source>
        <dbReference type="SAM" id="Phobius"/>
    </source>
</evidence>
<feature type="transmembrane region" description="Helical" evidence="11">
    <location>
        <begin position="203"/>
        <end position="231"/>
    </location>
</feature>
<organism evidence="13 14">
    <name type="scientific">Mya arenaria</name>
    <name type="common">Soft-shell clam</name>
    <dbReference type="NCBI Taxonomy" id="6604"/>
    <lineage>
        <taxon>Eukaryota</taxon>
        <taxon>Metazoa</taxon>
        <taxon>Spiralia</taxon>
        <taxon>Lophotrochozoa</taxon>
        <taxon>Mollusca</taxon>
        <taxon>Bivalvia</taxon>
        <taxon>Autobranchia</taxon>
        <taxon>Heteroconchia</taxon>
        <taxon>Euheterodonta</taxon>
        <taxon>Imparidentia</taxon>
        <taxon>Neoheterodontei</taxon>
        <taxon>Myida</taxon>
        <taxon>Myoidea</taxon>
        <taxon>Myidae</taxon>
        <taxon>Mya</taxon>
    </lineage>
</organism>
<keyword evidence="2" id="KW-1003">Cell membrane</keyword>
<evidence type="ECO:0000256" key="6">
    <source>
        <dbReference type="ARBA" id="ARBA00023136"/>
    </source>
</evidence>
<comment type="subcellular location">
    <subcellularLocation>
        <location evidence="1">Cell membrane</location>
        <topology evidence="1">Multi-pass membrane protein</topology>
    </subcellularLocation>
</comment>
<dbReference type="InterPro" id="IPR017452">
    <property type="entry name" value="GPCR_Rhodpsn_7TM"/>
</dbReference>
<protein>
    <submittedName>
        <fullName evidence="13">PE2R4-like protein</fullName>
    </submittedName>
</protein>
<dbReference type="SUPFAM" id="SSF81321">
    <property type="entry name" value="Family A G protein-coupled receptor-like"/>
    <property type="match status" value="1"/>
</dbReference>
<keyword evidence="7" id="KW-0675">Receptor</keyword>
<dbReference type="PANTHER" id="PTHR11866:SF16">
    <property type="entry name" value="PROSTAGLANDIN E2 RECEPTOR EP4 SUBTYPE-LIKE PROTEIN"/>
    <property type="match status" value="1"/>
</dbReference>
<dbReference type="Pfam" id="PF00001">
    <property type="entry name" value="7tm_1"/>
    <property type="match status" value="1"/>
</dbReference>
<dbReference type="EMBL" id="CP111024">
    <property type="protein sequence ID" value="WAR22953.1"/>
    <property type="molecule type" value="Genomic_DNA"/>
</dbReference>
<feature type="transmembrane region" description="Helical" evidence="11">
    <location>
        <begin position="73"/>
        <end position="94"/>
    </location>
</feature>
<dbReference type="InterPro" id="IPR008365">
    <property type="entry name" value="Prostanoid_rcpt"/>
</dbReference>
<evidence type="ECO:0000256" key="2">
    <source>
        <dbReference type="ARBA" id="ARBA00022475"/>
    </source>
</evidence>
<evidence type="ECO:0000256" key="4">
    <source>
        <dbReference type="ARBA" id="ARBA00022989"/>
    </source>
</evidence>
<evidence type="ECO:0000256" key="8">
    <source>
        <dbReference type="ARBA" id="ARBA00023180"/>
    </source>
</evidence>
<sequence length="499" mass="56011">MTRGPTALFDLPEMGLIETDDQNTTEALVVISSVKKHNSVVSSSIMFSFGVFGNLLAMIVLQRSPSDQKRKLFYRLVAGLTLNDLFGTVCLSPFVIATYVNDFKWIGGTLSCKYFGFMMVFAGVATSTIVCLMAIERLLCIRHPYMYYARLRKKHATFFLLGAWAFAGLIASLPLMGFGEIVLKYPYTWCFINYYTNNDVSRAYNYLFALLELCTISITVSCNGVVLYSLLKTKMRGISRKRSGDSRTFSGYSRRYTEFQMAALLIGITIVFSSCYLPLIIRIVINQTKLLPVNLQFDLLIIRFASLNQILDPWVYILLRREVVWKVGHAISTVFSRNSTDKSLDRLQPREPMMTLRTEEHNTCCSFCYHCLCDPPQLPRQGSVCSLYGDDKSLAMRTSPRLGSAADLTQALTITHTTNDIIRRDRIAKLRQQAASVQLGVPAEPYSKEKIVVCLQPRESIVKVLTNGKGDGKTVLSSKRYDTSVPDSESGDGSGMCRV</sequence>
<evidence type="ECO:0000259" key="12">
    <source>
        <dbReference type="PROSITE" id="PS50262"/>
    </source>
</evidence>
<evidence type="ECO:0000313" key="14">
    <source>
        <dbReference type="Proteomes" id="UP001164746"/>
    </source>
</evidence>
<reference evidence="13" key="1">
    <citation type="submission" date="2022-11" db="EMBL/GenBank/DDBJ databases">
        <title>Centuries of genome instability and evolution in soft-shell clam transmissible cancer (bioRxiv).</title>
        <authorList>
            <person name="Hart S.F.M."/>
            <person name="Yonemitsu M.A."/>
            <person name="Giersch R.M."/>
            <person name="Beal B.F."/>
            <person name="Arriagada G."/>
            <person name="Davis B.W."/>
            <person name="Ostrander E.A."/>
            <person name="Goff S.P."/>
            <person name="Metzger M.J."/>
        </authorList>
    </citation>
    <scope>NUCLEOTIDE SEQUENCE</scope>
    <source>
        <strain evidence="13">MELC-2E11</strain>
        <tissue evidence="13">Siphon/mantle</tissue>
    </source>
</reference>
<feature type="transmembrane region" description="Helical" evidence="11">
    <location>
        <begin position="114"/>
        <end position="135"/>
    </location>
</feature>
<feature type="transmembrane region" description="Helical" evidence="11">
    <location>
        <begin position="40"/>
        <end position="61"/>
    </location>
</feature>
<dbReference type="PRINTS" id="PR01788">
    <property type="entry name" value="PROSTANOIDR"/>
</dbReference>
<dbReference type="InterPro" id="IPR000276">
    <property type="entry name" value="GPCR_Rhodpsn"/>
</dbReference>
<keyword evidence="6 11" id="KW-0472">Membrane</keyword>
<evidence type="ECO:0000313" key="13">
    <source>
        <dbReference type="EMBL" id="WAR22953.1"/>
    </source>
</evidence>
<dbReference type="Gene3D" id="1.20.1070.10">
    <property type="entry name" value="Rhodopsin 7-helix transmembrane proteins"/>
    <property type="match status" value="1"/>
</dbReference>
<keyword evidence="4 11" id="KW-1133">Transmembrane helix</keyword>
<dbReference type="CDD" id="cd14981">
    <property type="entry name" value="7tmA_Prostanoid_R"/>
    <property type="match status" value="1"/>
</dbReference>
<accession>A0ABY7FL67</accession>
<dbReference type="PROSITE" id="PS50262">
    <property type="entry name" value="G_PROTEIN_RECEP_F1_2"/>
    <property type="match status" value="1"/>
</dbReference>
<feature type="region of interest" description="Disordered" evidence="10">
    <location>
        <begin position="473"/>
        <end position="499"/>
    </location>
</feature>
<keyword evidence="8" id="KW-0325">Glycoprotein</keyword>
<evidence type="ECO:0000256" key="7">
    <source>
        <dbReference type="ARBA" id="ARBA00023170"/>
    </source>
</evidence>
<evidence type="ECO:0000256" key="3">
    <source>
        <dbReference type="ARBA" id="ARBA00022692"/>
    </source>
</evidence>
<name>A0ABY7FL67_MYAAR</name>
<evidence type="ECO:0000256" key="10">
    <source>
        <dbReference type="SAM" id="MobiDB-lite"/>
    </source>
</evidence>
<keyword evidence="5" id="KW-0297">G-protein coupled receptor</keyword>
<keyword evidence="9" id="KW-0807">Transducer</keyword>
<evidence type="ECO:0000256" key="5">
    <source>
        <dbReference type="ARBA" id="ARBA00023040"/>
    </source>
</evidence>
<gene>
    <name evidence="13" type="ORF">MAR_036622</name>
</gene>
<evidence type="ECO:0000256" key="1">
    <source>
        <dbReference type="ARBA" id="ARBA00004651"/>
    </source>
</evidence>
<dbReference type="PANTHER" id="PTHR11866">
    <property type="entry name" value="G-PROTEIN COUPLED RECEPTOR FAMILY 1 MEMBER"/>
    <property type="match status" value="1"/>
</dbReference>
<evidence type="ECO:0000256" key="9">
    <source>
        <dbReference type="ARBA" id="ARBA00023224"/>
    </source>
</evidence>
<keyword evidence="14" id="KW-1185">Reference proteome</keyword>
<feature type="domain" description="G-protein coupled receptors family 1 profile" evidence="12">
    <location>
        <begin position="53"/>
        <end position="316"/>
    </location>
</feature>
<feature type="transmembrane region" description="Helical" evidence="11">
    <location>
        <begin position="156"/>
        <end position="183"/>
    </location>
</feature>
<keyword evidence="3 11" id="KW-0812">Transmembrane</keyword>
<feature type="transmembrane region" description="Helical" evidence="11">
    <location>
        <begin position="262"/>
        <end position="285"/>
    </location>
</feature>